<protein>
    <submittedName>
        <fullName evidence="2">Uncharacterized protein</fullName>
    </submittedName>
</protein>
<proteinExistence type="predicted"/>
<evidence type="ECO:0000313" key="3">
    <source>
        <dbReference type="Proteomes" id="UP000587586"/>
    </source>
</evidence>
<name>A0A6V8N786_9BACT</name>
<organism evidence="2 3">
    <name type="scientific">Geomonas limicola</name>
    <dbReference type="NCBI Taxonomy" id="2740186"/>
    <lineage>
        <taxon>Bacteria</taxon>
        <taxon>Pseudomonadati</taxon>
        <taxon>Thermodesulfobacteriota</taxon>
        <taxon>Desulfuromonadia</taxon>
        <taxon>Geobacterales</taxon>
        <taxon>Geobacteraceae</taxon>
        <taxon>Geomonas</taxon>
    </lineage>
</organism>
<feature type="compositionally biased region" description="Polar residues" evidence="1">
    <location>
        <begin position="26"/>
        <end position="35"/>
    </location>
</feature>
<accession>A0A6V8N786</accession>
<dbReference type="RefSeq" id="WP_183360854.1">
    <property type="nucleotide sequence ID" value="NZ_BLXZ01000003.1"/>
</dbReference>
<feature type="compositionally biased region" description="Basic and acidic residues" evidence="1">
    <location>
        <begin position="14"/>
        <end position="25"/>
    </location>
</feature>
<reference evidence="3" key="1">
    <citation type="submission" date="2020-06" db="EMBL/GenBank/DDBJ databases">
        <title>Draft genomic sequecing of Geomonas sp. Red745.</title>
        <authorList>
            <person name="Itoh H."/>
            <person name="Xu Z.X."/>
            <person name="Ushijima N."/>
            <person name="Masuda Y."/>
            <person name="Shiratori Y."/>
            <person name="Senoo K."/>
        </authorList>
    </citation>
    <scope>NUCLEOTIDE SEQUENCE [LARGE SCALE GENOMIC DNA]</scope>
    <source>
        <strain evidence="3">Red745</strain>
    </source>
</reference>
<evidence type="ECO:0000256" key="1">
    <source>
        <dbReference type="SAM" id="MobiDB-lite"/>
    </source>
</evidence>
<feature type="region of interest" description="Disordered" evidence="1">
    <location>
        <begin position="14"/>
        <end position="40"/>
    </location>
</feature>
<evidence type="ECO:0000313" key="2">
    <source>
        <dbReference type="EMBL" id="GFO68341.1"/>
    </source>
</evidence>
<comment type="caution">
    <text evidence="2">The sequence shown here is derived from an EMBL/GenBank/DDBJ whole genome shotgun (WGS) entry which is preliminary data.</text>
</comment>
<gene>
    <name evidence="2" type="ORF">GMLC_19200</name>
</gene>
<dbReference type="EMBL" id="BLXZ01000003">
    <property type="protein sequence ID" value="GFO68341.1"/>
    <property type="molecule type" value="Genomic_DNA"/>
</dbReference>
<dbReference type="Proteomes" id="UP000587586">
    <property type="component" value="Unassembled WGS sequence"/>
</dbReference>
<sequence>MADFNPSEFKRALAEAREQQHDQSKQVHTLSSQRKPSPPNREIAQLLRRFAKQADLDLESVDRMLAQQQDEMRRSFQAEKVEAAAGATARRAAFNRAIAEREQAIAYLANHPQEAAVGLSSLLSLTKPFLIWEWPLDISLVSSHIEPLNSSARIKLDVPVYSFDNDSGVDQREFSFYFLWQNPSDFIAVVNCFSVLSLNGACELYANSGITSGDTTSLSIDAYLFPIAYWLPLAPGGNIRQLRMGGDPQQHQSVLSELTATGGAIFGDAGTASKLFPSISVGMSYGTYGGLSIPARATALFEVNLTMSYSWSGNTLPDEIIADFADEGHHYNVECPIVVLQFLTAPPMAA</sequence>
<dbReference type="AlphaFoldDB" id="A0A6V8N786"/>
<keyword evidence="3" id="KW-1185">Reference proteome</keyword>